<dbReference type="InterPro" id="IPR050278">
    <property type="entry name" value="Serine_Prot_S9B/DPPIV"/>
</dbReference>
<reference evidence="2 3" key="1">
    <citation type="submission" date="2021-06" db="EMBL/GenBank/DDBJ databases">
        <authorList>
            <person name="Palmer J.M."/>
        </authorList>
    </citation>
    <scope>NUCLEOTIDE SEQUENCE [LARGE SCALE GENOMIC DNA]</scope>
    <source>
        <strain evidence="2 3">AS_MEX2019</strain>
        <tissue evidence="2">Muscle</tissue>
    </source>
</reference>
<organism evidence="2 3">
    <name type="scientific">Ameca splendens</name>
    <dbReference type="NCBI Taxonomy" id="208324"/>
    <lineage>
        <taxon>Eukaryota</taxon>
        <taxon>Metazoa</taxon>
        <taxon>Chordata</taxon>
        <taxon>Craniata</taxon>
        <taxon>Vertebrata</taxon>
        <taxon>Euteleostomi</taxon>
        <taxon>Actinopterygii</taxon>
        <taxon>Neopterygii</taxon>
        <taxon>Teleostei</taxon>
        <taxon>Neoteleostei</taxon>
        <taxon>Acanthomorphata</taxon>
        <taxon>Ovalentaria</taxon>
        <taxon>Atherinomorphae</taxon>
        <taxon>Cyprinodontiformes</taxon>
        <taxon>Goodeidae</taxon>
        <taxon>Ameca</taxon>
    </lineage>
</organism>
<dbReference type="Proteomes" id="UP001469553">
    <property type="component" value="Unassembled WGS sequence"/>
</dbReference>
<keyword evidence="3" id="KW-1185">Reference proteome</keyword>
<feature type="domain" description="Peptidase S9 prolyl oligopeptidase catalytic" evidence="1">
    <location>
        <begin position="28"/>
        <end position="77"/>
    </location>
</feature>
<proteinExistence type="predicted"/>
<dbReference type="Pfam" id="PF00326">
    <property type="entry name" value="Peptidase_S9"/>
    <property type="match status" value="1"/>
</dbReference>
<feature type="non-terminal residue" evidence="2">
    <location>
        <position position="1"/>
    </location>
</feature>
<protein>
    <recommendedName>
        <fullName evidence="1">Peptidase S9 prolyl oligopeptidase catalytic domain-containing protein</fullName>
    </recommendedName>
</protein>
<dbReference type="EMBL" id="JAHRIP010081160">
    <property type="protein sequence ID" value="MEQ2312962.1"/>
    <property type="molecule type" value="Genomic_DNA"/>
</dbReference>
<evidence type="ECO:0000313" key="3">
    <source>
        <dbReference type="Proteomes" id="UP001469553"/>
    </source>
</evidence>
<name>A0ABV1A4G0_9TELE</name>
<gene>
    <name evidence="2" type="ORF">AMECASPLE_036738</name>
</gene>
<evidence type="ECO:0000259" key="1">
    <source>
        <dbReference type="Pfam" id="PF00326"/>
    </source>
</evidence>
<dbReference type="InterPro" id="IPR001375">
    <property type="entry name" value="Peptidase_S9_cat"/>
</dbReference>
<comment type="caution">
    <text evidence="2">The sequence shown here is derived from an EMBL/GenBank/DDBJ whole genome shotgun (WGS) entry which is preliminary data.</text>
</comment>
<accession>A0ABV1A4G0</accession>
<dbReference type="SUPFAM" id="SSF53474">
    <property type="entry name" value="alpha/beta-Hydrolases"/>
    <property type="match status" value="1"/>
</dbReference>
<evidence type="ECO:0000313" key="2">
    <source>
        <dbReference type="EMBL" id="MEQ2312962.1"/>
    </source>
</evidence>
<dbReference type="PANTHER" id="PTHR11731">
    <property type="entry name" value="PROTEASE FAMILY S9B,C DIPEPTIDYL-PEPTIDASE IV-RELATED"/>
    <property type="match status" value="1"/>
</dbReference>
<dbReference type="InterPro" id="IPR029058">
    <property type="entry name" value="AB_hydrolase_fold"/>
</dbReference>
<sequence length="83" mass="9286">ATQNIISANQDYCHSDFSETACTPLQGYGGYITLMMLNSGRLIRCAAAQAPIIDWTMYASAFSERYFGWPSTEESRYHVSCLC</sequence>
<dbReference type="PANTHER" id="PTHR11731:SF21">
    <property type="entry name" value="INACTIVE DIPEPTIDYL PEPTIDASE 10"/>
    <property type="match status" value="1"/>
</dbReference>
<dbReference type="Gene3D" id="3.40.50.1820">
    <property type="entry name" value="alpha/beta hydrolase"/>
    <property type="match status" value="1"/>
</dbReference>